<evidence type="ECO:0000313" key="1">
    <source>
        <dbReference type="EMBL" id="SEK03973.1"/>
    </source>
</evidence>
<name>A0A1H7DQD9_9ACTN</name>
<organism evidence="1 2">
    <name type="scientific">Micromonospora phaseoli</name>
    <dbReference type="NCBI Taxonomy" id="1144548"/>
    <lineage>
        <taxon>Bacteria</taxon>
        <taxon>Bacillati</taxon>
        <taxon>Actinomycetota</taxon>
        <taxon>Actinomycetes</taxon>
        <taxon>Micromonosporales</taxon>
        <taxon>Micromonosporaceae</taxon>
        <taxon>Micromonospora</taxon>
    </lineage>
</organism>
<proteinExistence type="predicted"/>
<dbReference type="EMBL" id="FNYV01000016">
    <property type="protein sequence ID" value="SEK03973.1"/>
    <property type="molecule type" value="Genomic_DNA"/>
</dbReference>
<dbReference type="AlphaFoldDB" id="A0A1H7DQD9"/>
<keyword evidence="2" id="KW-1185">Reference proteome</keyword>
<dbReference type="RefSeq" id="WP_139218025.1">
    <property type="nucleotide sequence ID" value="NZ_BOPI01000018.1"/>
</dbReference>
<dbReference type="Proteomes" id="UP000198707">
    <property type="component" value="Unassembled WGS sequence"/>
</dbReference>
<accession>A0A1H7DQD9</accession>
<dbReference type="OrthoDB" id="4871913at2"/>
<evidence type="ECO:0000313" key="2">
    <source>
        <dbReference type="Proteomes" id="UP000198707"/>
    </source>
</evidence>
<protein>
    <submittedName>
        <fullName evidence="1">Uncharacterized protein</fullName>
    </submittedName>
</protein>
<sequence>MPFDETAEKDAVIIARLTTQLRCYVPDPVDETWGGLRDLLDAGDLRPPHYRVDDVIALAERIDLD</sequence>
<gene>
    <name evidence="1" type="ORF">SAMN05443287_11645</name>
</gene>
<reference evidence="2" key="1">
    <citation type="submission" date="2016-10" db="EMBL/GenBank/DDBJ databases">
        <authorList>
            <person name="Varghese N."/>
            <person name="Submissions S."/>
        </authorList>
    </citation>
    <scope>NUCLEOTIDE SEQUENCE [LARGE SCALE GENOMIC DNA]</scope>
    <source>
        <strain evidence="2">CGMCC 4.7038</strain>
    </source>
</reference>